<evidence type="ECO:0000313" key="2">
    <source>
        <dbReference type="EMBL" id="GAA0247913.1"/>
    </source>
</evidence>
<dbReference type="Proteomes" id="UP001500416">
    <property type="component" value="Unassembled WGS sequence"/>
</dbReference>
<gene>
    <name evidence="2" type="ORF">GCM10010492_54580</name>
</gene>
<dbReference type="EMBL" id="BAAABU010000015">
    <property type="protein sequence ID" value="GAA0247913.1"/>
    <property type="molecule type" value="Genomic_DNA"/>
</dbReference>
<protein>
    <submittedName>
        <fullName evidence="2">Uncharacterized protein</fullName>
    </submittedName>
</protein>
<name>A0ABN0UEG2_9PSEU</name>
<reference evidence="2 3" key="1">
    <citation type="journal article" date="2019" name="Int. J. Syst. Evol. Microbiol.">
        <title>The Global Catalogue of Microorganisms (GCM) 10K type strain sequencing project: providing services to taxonomists for standard genome sequencing and annotation.</title>
        <authorList>
            <consortium name="The Broad Institute Genomics Platform"/>
            <consortium name="The Broad Institute Genome Sequencing Center for Infectious Disease"/>
            <person name="Wu L."/>
            <person name="Ma J."/>
        </authorList>
    </citation>
    <scope>NUCLEOTIDE SEQUENCE [LARGE SCALE GENOMIC DNA]</scope>
    <source>
        <strain evidence="2 3">JCM 3380</strain>
    </source>
</reference>
<proteinExistence type="predicted"/>
<organism evidence="2 3">
    <name type="scientific">Saccharothrix mutabilis subsp. mutabilis</name>
    <dbReference type="NCBI Taxonomy" id="66855"/>
    <lineage>
        <taxon>Bacteria</taxon>
        <taxon>Bacillati</taxon>
        <taxon>Actinomycetota</taxon>
        <taxon>Actinomycetes</taxon>
        <taxon>Pseudonocardiales</taxon>
        <taxon>Pseudonocardiaceae</taxon>
        <taxon>Saccharothrix</taxon>
    </lineage>
</organism>
<dbReference type="RefSeq" id="WP_343936766.1">
    <property type="nucleotide sequence ID" value="NZ_BAAABU010000015.1"/>
</dbReference>
<evidence type="ECO:0000256" key="1">
    <source>
        <dbReference type="SAM" id="MobiDB-lite"/>
    </source>
</evidence>
<sequence length="259" mass="26818">MVHVVGNAGGTFHLRDGLVIAVDSPGSPGVEALLLGSGRVGAEDWNAALADSVETRSLHAALVGRGVVGATEIQVLTSAVVRDGAFAVATGGIERCVVGDTVDAPLLTAADGVAPESLLADTARRLDAVASLPFPVSPLRDRVVPAGGVDLAGLTPDQREIVVHATGRRTARDIAFVVGRGLYAVTVAISRMLGRQLLEIAPPETSFSPTRWDLTSLRPRTGPGRAAGRGDDRTGPLPTRRPGRSMWDPLRPTGADHSS</sequence>
<evidence type="ECO:0000313" key="3">
    <source>
        <dbReference type="Proteomes" id="UP001500416"/>
    </source>
</evidence>
<feature type="region of interest" description="Disordered" evidence="1">
    <location>
        <begin position="208"/>
        <end position="259"/>
    </location>
</feature>
<accession>A0ABN0UEG2</accession>
<comment type="caution">
    <text evidence="2">The sequence shown here is derived from an EMBL/GenBank/DDBJ whole genome shotgun (WGS) entry which is preliminary data.</text>
</comment>
<keyword evidence="3" id="KW-1185">Reference proteome</keyword>